<comment type="caution">
    <text evidence="3">The sequence shown here is derived from an EMBL/GenBank/DDBJ whole genome shotgun (WGS) entry which is preliminary data.</text>
</comment>
<dbReference type="Proteomes" id="UP000634179">
    <property type="component" value="Unassembled WGS sequence"/>
</dbReference>
<sequence>MSALTMLVLSMLVLAVFLCSAAFLSFMIALTYPTVKQSLALFCAGKRDASLYVDFAIFGGIFAGCVLTLAFGAVVMALNISSAEDAALYAATLLSAGLGYWVGR</sequence>
<evidence type="ECO:0008006" key="5">
    <source>
        <dbReference type="Google" id="ProtNLM"/>
    </source>
</evidence>
<accession>A0AA41CCQ3</accession>
<keyword evidence="1" id="KW-1133">Transmembrane helix</keyword>
<dbReference type="RefSeq" id="WP_024957519.1">
    <property type="nucleotide sequence ID" value="NZ_CP008838.1"/>
</dbReference>
<organism evidence="3 4">
    <name type="scientific">Stenotrophomonas maltophilia</name>
    <name type="common">Pseudomonas maltophilia</name>
    <name type="synonym">Xanthomonas maltophilia</name>
    <dbReference type="NCBI Taxonomy" id="40324"/>
    <lineage>
        <taxon>Bacteria</taxon>
        <taxon>Pseudomonadati</taxon>
        <taxon>Pseudomonadota</taxon>
        <taxon>Gammaproteobacteria</taxon>
        <taxon>Lysobacterales</taxon>
        <taxon>Lysobacteraceae</taxon>
        <taxon>Stenotrophomonas</taxon>
        <taxon>Stenotrophomonas maltophilia group</taxon>
    </lineage>
</organism>
<keyword evidence="1" id="KW-0812">Transmembrane</keyword>
<reference evidence="3" key="1">
    <citation type="submission" date="2020-11" db="EMBL/GenBank/DDBJ databases">
        <title>Enhanced detection system for hospital associated transmission using whole genome sequencing surveillance.</title>
        <authorList>
            <person name="Harrison L.H."/>
            <person name="Van Tyne D."/>
            <person name="Marsh J.W."/>
            <person name="Griffith M.P."/>
            <person name="Snyder D.J."/>
            <person name="Cooper V.S."/>
            <person name="Mustapha M."/>
        </authorList>
    </citation>
    <scope>NUCLEOTIDE SEQUENCE</scope>
    <source>
        <strain evidence="3">STEN00053</strain>
    </source>
</reference>
<dbReference type="EMBL" id="ABLOJW010000008">
    <property type="protein sequence ID" value="EKT4092223.1"/>
    <property type="molecule type" value="Genomic_DNA"/>
</dbReference>
<dbReference type="Proteomes" id="UP001218208">
    <property type="component" value="Unassembled WGS sequence"/>
</dbReference>
<protein>
    <recommendedName>
        <fullName evidence="5">Transmembrane protein</fullName>
    </recommendedName>
</protein>
<name>A0AA41CCQ3_STEMA</name>
<evidence type="ECO:0000313" key="3">
    <source>
        <dbReference type="EMBL" id="MBH1788784.1"/>
    </source>
</evidence>
<reference evidence="2" key="2">
    <citation type="submission" date="2022-07" db="EMBL/GenBank/DDBJ databases">
        <authorList>
            <consortium name="DAFM: The Division of Animal and Food Microbiology"/>
        </authorList>
    </citation>
    <scope>NUCLEOTIDE SEQUENCE</scope>
    <source>
        <strain evidence="2">19MO01SH01-2</strain>
    </source>
</reference>
<feature type="transmembrane region" description="Helical" evidence="1">
    <location>
        <begin position="86"/>
        <end position="103"/>
    </location>
</feature>
<dbReference type="AlphaFoldDB" id="A0AA41CCQ3"/>
<dbReference type="EMBL" id="JADUOV010000001">
    <property type="protein sequence ID" value="MBH1788784.1"/>
    <property type="molecule type" value="Genomic_DNA"/>
</dbReference>
<proteinExistence type="predicted"/>
<dbReference type="GeneID" id="93832387"/>
<evidence type="ECO:0000313" key="2">
    <source>
        <dbReference type="EMBL" id="EKT4092223.1"/>
    </source>
</evidence>
<evidence type="ECO:0000256" key="1">
    <source>
        <dbReference type="SAM" id="Phobius"/>
    </source>
</evidence>
<gene>
    <name evidence="3" type="ORF">I5V89_02740</name>
    <name evidence="2" type="ORF">QEG23_001723</name>
</gene>
<feature type="transmembrane region" description="Helical" evidence="1">
    <location>
        <begin position="6"/>
        <end position="30"/>
    </location>
</feature>
<keyword evidence="1" id="KW-0472">Membrane</keyword>
<feature type="transmembrane region" description="Helical" evidence="1">
    <location>
        <begin position="51"/>
        <end position="80"/>
    </location>
</feature>
<evidence type="ECO:0000313" key="4">
    <source>
        <dbReference type="Proteomes" id="UP000634179"/>
    </source>
</evidence>